<reference evidence="2" key="1">
    <citation type="journal article" date="2019" name="Int. J. Syst. Evol. Microbiol.">
        <title>The Global Catalogue of Microorganisms (GCM) 10K type strain sequencing project: providing services to taxonomists for standard genome sequencing and annotation.</title>
        <authorList>
            <consortium name="The Broad Institute Genomics Platform"/>
            <consortium name="The Broad Institute Genome Sequencing Center for Infectious Disease"/>
            <person name="Wu L."/>
            <person name="Ma J."/>
        </authorList>
    </citation>
    <scope>NUCLEOTIDE SEQUENCE [LARGE SCALE GENOMIC DNA]</scope>
    <source>
        <strain evidence="2">CCM 7855</strain>
    </source>
</reference>
<sequence length="74" mass="7811">MTEFNGGTVPAGYEVWTVTFGDGICCEELDVLAPVGSSSDTVRTIAGPNIAADYLLGLRIVDVSPFLGMTIWSI</sequence>
<proteinExistence type="predicted"/>
<evidence type="ECO:0000313" key="2">
    <source>
        <dbReference type="Proteomes" id="UP000632454"/>
    </source>
</evidence>
<dbReference type="EMBL" id="BMCS01000001">
    <property type="protein sequence ID" value="GGF13037.1"/>
    <property type="molecule type" value="Genomic_DNA"/>
</dbReference>
<dbReference type="RefSeq" id="WP_188486815.1">
    <property type="nucleotide sequence ID" value="NZ_BMCS01000001.1"/>
</dbReference>
<gene>
    <name evidence="1" type="ORF">GCM10007298_06210</name>
</gene>
<keyword evidence="2" id="KW-1185">Reference proteome</keyword>
<name>A0ABQ1U8E8_9NOCA</name>
<dbReference type="Proteomes" id="UP000632454">
    <property type="component" value="Unassembled WGS sequence"/>
</dbReference>
<comment type="caution">
    <text evidence="1">The sequence shown here is derived from an EMBL/GenBank/DDBJ whole genome shotgun (WGS) entry which is preliminary data.</text>
</comment>
<accession>A0ABQ1U8E8</accession>
<organism evidence="1 2">
    <name type="scientific">Williamsia phyllosphaerae</name>
    <dbReference type="NCBI Taxonomy" id="885042"/>
    <lineage>
        <taxon>Bacteria</taxon>
        <taxon>Bacillati</taxon>
        <taxon>Actinomycetota</taxon>
        <taxon>Actinomycetes</taxon>
        <taxon>Mycobacteriales</taxon>
        <taxon>Nocardiaceae</taxon>
        <taxon>Williamsia</taxon>
    </lineage>
</organism>
<protein>
    <submittedName>
        <fullName evidence="1">Uncharacterized protein</fullName>
    </submittedName>
</protein>
<evidence type="ECO:0000313" key="1">
    <source>
        <dbReference type="EMBL" id="GGF13037.1"/>
    </source>
</evidence>